<dbReference type="Proteomes" id="UP000008727">
    <property type="component" value="Segment"/>
</dbReference>
<evidence type="ECO:0000256" key="1">
    <source>
        <dbReference type="SAM" id="Phobius"/>
    </source>
</evidence>
<organism evidence="2 3">
    <name type="scientific">Aeromonas phage 65</name>
    <dbReference type="NCBI Taxonomy" id="2919549"/>
    <lineage>
        <taxon>Viruses</taxon>
        <taxon>Duplodnaviria</taxon>
        <taxon>Heunggongvirae</taxon>
        <taxon>Uroviricota</taxon>
        <taxon>Caudoviricetes</taxon>
        <taxon>Pantevenvirales</taxon>
        <taxon>Straboviridae</taxon>
        <taxon>Emmerichvirinae</taxon>
        <taxon>Ishigurovirus</taxon>
        <taxon>Ishigurovirus osborne</taxon>
    </lineage>
</organism>
<evidence type="ECO:0000313" key="2">
    <source>
        <dbReference type="EMBL" id="ADQ53211.1"/>
    </source>
</evidence>
<keyword evidence="1" id="KW-0472">Membrane</keyword>
<keyword evidence="1" id="KW-1133">Transmembrane helix</keyword>
<dbReference type="Pfam" id="PF23906">
    <property type="entry name" value="DUF7248"/>
    <property type="match status" value="1"/>
</dbReference>
<reference evidence="2 3" key="1">
    <citation type="journal article" date="2010" name="Virol. J.">
        <title>Genomes of the T4-related bacteriophages as windows on microbial genome evolution.</title>
        <authorList>
            <person name="Petrov V.M."/>
            <person name="Ratnayaka S."/>
            <person name="Nolan J.M."/>
            <person name="Miller E.S."/>
            <person name="Karam J.D."/>
        </authorList>
    </citation>
    <scope>NUCLEOTIDE SEQUENCE [LARGE SCALE GENOMIC DNA]</scope>
</reference>
<protein>
    <submittedName>
        <fullName evidence="2">Uncharacterized protein</fullName>
    </submittedName>
</protein>
<dbReference type="InterPro" id="IPR055672">
    <property type="entry name" value="DUF7248"/>
</dbReference>
<accession>E5DS37</accession>
<keyword evidence="3" id="KW-1185">Reference proteome</keyword>
<dbReference type="EMBL" id="GU459069">
    <property type="protein sequence ID" value="ADQ53211.1"/>
    <property type="molecule type" value="Genomic_DNA"/>
</dbReference>
<gene>
    <name evidence="2" type="ORF">65p203</name>
</gene>
<dbReference type="KEGG" id="vg:10323480"/>
<name>E5DS37_9CAUD</name>
<keyword evidence="1" id="KW-0812">Transmembrane</keyword>
<proteinExistence type="predicted"/>
<dbReference type="RefSeq" id="YP_004301040.1">
    <property type="nucleotide sequence ID" value="NC_015251.1"/>
</dbReference>
<feature type="transmembrane region" description="Helical" evidence="1">
    <location>
        <begin position="21"/>
        <end position="47"/>
    </location>
</feature>
<evidence type="ECO:0000313" key="3">
    <source>
        <dbReference type="Proteomes" id="UP000008727"/>
    </source>
</evidence>
<sequence length="87" mass="9779">MKRNIRSTGSFNSDPWFFRHINKIITGIFIFVFLGIISQIALVGYAAMNVHEQGLKGVAESVWCGSNQTSEECKETIRKTLQEGLSK</sequence>